<proteinExistence type="inferred from homology"/>
<dbReference type="PANTHER" id="PTHR13989:SF16">
    <property type="entry name" value="REPLICATION PROTEIN A2"/>
    <property type="match status" value="1"/>
</dbReference>
<organism evidence="6 7">
    <name type="scientific">Funneliformis mosseae</name>
    <name type="common">Endomycorrhizal fungus</name>
    <name type="synonym">Glomus mosseae</name>
    <dbReference type="NCBI Taxonomy" id="27381"/>
    <lineage>
        <taxon>Eukaryota</taxon>
        <taxon>Fungi</taxon>
        <taxon>Fungi incertae sedis</taxon>
        <taxon>Mucoromycota</taxon>
        <taxon>Glomeromycotina</taxon>
        <taxon>Glomeromycetes</taxon>
        <taxon>Glomerales</taxon>
        <taxon>Glomeraceae</taxon>
        <taxon>Funneliformis</taxon>
    </lineage>
</organism>
<dbReference type="GO" id="GO:0000724">
    <property type="term" value="P:double-strand break repair via homologous recombination"/>
    <property type="evidence" value="ECO:0007669"/>
    <property type="project" value="TreeGrafter"/>
</dbReference>
<keyword evidence="3" id="KW-0238">DNA-binding</keyword>
<dbReference type="AlphaFoldDB" id="A0A9N9E7C4"/>
<comment type="subcellular location">
    <subcellularLocation>
        <location evidence="1">Nucleus</location>
    </subcellularLocation>
</comment>
<evidence type="ECO:0000256" key="4">
    <source>
        <dbReference type="ARBA" id="ARBA00023242"/>
    </source>
</evidence>
<accession>A0A9N9E7C4</accession>
<dbReference type="PANTHER" id="PTHR13989">
    <property type="entry name" value="REPLICATION PROTEIN A-RELATED"/>
    <property type="match status" value="1"/>
</dbReference>
<dbReference type="Gene3D" id="1.10.10.10">
    <property type="entry name" value="Winged helix-like DNA-binding domain superfamily/Winged helix DNA-binding domain"/>
    <property type="match status" value="1"/>
</dbReference>
<feature type="domain" description="Replication protein A C-terminal" evidence="5">
    <location>
        <begin position="183"/>
        <end position="260"/>
    </location>
</feature>
<name>A0A9N9E7C4_FUNMO</name>
<dbReference type="GO" id="GO:0006260">
    <property type="term" value="P:DNA replication"/>
    <property type="evidence" value="ECO:0007669"/>
    <property type="project" value="TreeGrafter"/>
</dbReference>
<dbReference type="InterPro" id="IPR014892">
    <property type="entry name" value="RPA_C"/>
</dbReference>
<evidence type="ECO:0000313" key="6">
    <source>
        <dbReference type="EMBL" id="CAG8665396.1"/>
    </source>
</evidence>
<dbReference type="InterPro" id="IPR036390">
    <property type="entry name" value="WH_DNA-bd_sf"/>
</dbReference>
<dbReference type="InterPro" id="IPR040260">
    <property type="entry name" value="RFA2-like"/>
</dbReference>
<dbReference type="Pfam" id="PF08784">
    <property type="entry name" value="RPA_C"/>
    <property type="match status" value="1"/>
</dbReference>
<dbReference type="GO" id="GO:0006289">
    <property type="term" value="P:nucleotide-excision repair"/>
    <property type="evidence" value="ECO:0007669"/>
    <property type="project" value="TreeGrafter"/>
</dbReference>
<comment type="similarity">
    <text evidence="2">Belongs to the replication factor A protein 2 family.</text>
</comment>
<dbReference type="InterPro" id="IPR036388">
    <property type="entry name" value="WH-like_DNA-bd_sf"/>
</dbReference>
<comment type="caution">
    <text evidence="6">The sequence shown here is derived from an EMBL/GenBank/DDBJ whole genome shotgun (WGS) entry which is preliminary data.</text>
</comment>
<dbReference type="EMBL" id="CAJVPP010005449">
    <property type="protein sequence ID" value="CAG8665396.1"/>
    <property type="molecule type" value="Genomic_DNA"/>
</dbReference>
<keyword evidence="4" id="KW-0539">Nucleus</keyword>
<dbReference type="Gene3D" id="2.40.50.140">
    <property type="entry name" value="Nucleic acid-binding proteins"/>
    <property type="match status" value="1"/>
</dbReference>
<gene>
    <name evidence="6" type="ORF">FMOSSE_LOCUS12144</name>
</gene>
<dbReference type="GO" id="GO:0000781">
    <property type="term" value="C:chromosome, telomeric region"/>
    <property type="evidence" value="ECO:0007669"/>
    <property type="project" value="TreeGrafter"/>
</dbReference>
<dbReference type="GO" id="GO:0005662">
    <property type="term" value="C:DNA replication factor A complex"/>
    <property type="evidence" value="ECO:0007669"/>
    <property type="project" value="TreeGrafter"/>
</dbReference>
<evidence type="ECO:0000256" key="3">
    <source>
        <dbReference type="ARBA" id="ARBA00023125"/>
    </source>
</evidence>
<evidence type="ECO:0000256" key="2">
    <source>
        <dbReference type="ARBA" id="ARBA00007815"/>
    </source>
</evidence>
<keyword evidence="7" id="KW-1185">Reference proteome</keyword>
<dbReference type="SUPFAM" id="SSF46785">
    <property type="entry name" value="Winged helix' DNA-binding domain"/>
    <property type="match status" value="1"/>
</dbReference>
<protein>
    <submittedName>
        <fullName evidence="6">8315_t:CDS:1</fullName>
    </submittedName>
</protein>
<dbReference type="GO" id="GO:0035861">
    <property type="term" value="C:site of double-strand break"/>
    <property type="evidence" value="ECO:0007669"/>
    <property type="project" value="TreeGrafter"/>
</dbReference>
<dbReference type="Proteomes" id="UP000789375">
    <property type="component" value="Unassembled WGS sequence"/>
</dbReference>
<evidence type="ECO:0000259" key="5">
    <source>
        <dbReference type="Pfam" id="PF08784"/>
    </source>
</evidence>
<reference evidence="6" key="1">
    <citation type="submission" date="2021-06" db="EMBL/GenBank/DDBJ databases">
        <authorList>
            <person name="Kallberg Y."/>
            <person name="Tangrot J."/>
            <person name="Rosling A."/>
        </authorList>
    </citation>
    <scope>NUCLEOTIDE SEQUENCE</scope>
    <source>
        <strain evidence="6">87-6 pot B 2015</strain>
    </source>
</reference>
<dbReference type="CDD" id="cd04478">
    <property type="entry name" value="RPA2_DBD_D"/>
    <property type="match status" value="1"/>
</dbReference>
<evidence type="ECO:0000256" key="1">
    <source>
        <dbReference type="ARBA" id="ARBA00004123"/>
    </source>
</evidence>
<dbReference type="SUPFAM" id="SSF50249">
    <property type="entry name" value="Nucleic acid-binding proteins"/>
    <property type="match status" value="1"/>
</dbReference>
<evidence type="ECO:0000313" key="7">
    <source>
        <dbReference type="Proteomes" id="UP000789375"/>
    </source>
</evidence>
<dbReference type="InterPro" id="IPR012340">
    <property type="entry name" value="NA-bd_OB-fold"/>
</dbReference>
<dbReference type="GO" id="GO:0003697">
    <property type="term" value="F:single-stranded DNA binding"/>
    <property type="evidence" value="ECO:0007669"/>
    <property type="project" value="TreeGrafter"/>
</dbReference>
<sequence>MSGNNPQVTSQVITTLHTLQASSMAECTMEQAIIVGSDRRNNNLRSVTIKQLHNATPINDSTMSLDGLELRVIKIVGVIIHKTPRPQGIDYMVDDGTGLIDVKVWHDASDETSVNQKIDIAINTYAKFFGNYRVFSSKKHFAAHIVRPIEDHNEISYHIADVIYSHLYLKKGLNNSSVSSSFNNESLTKSSNEVGNHDSSTPLHKDIFDLISKQNNTPMGADVSEIAQKLAFQYGSDQAVRFAIEDMIGDGRLYVTSDDNHVKTTGC</sequence>